<dbReference type="GO" id="GO:0003713">
    <property type="term" value="F:transcription coactivator activity"/>
    <property type="evidence" value="ECO:0007669"/>
    <property type="project" value="TreeGrafter"/>
</dbReference>
<keyword evidence="4" id="KW-0804">Transcription</keyword>
<organism evidence="7 8">
    <name type="scientific">Staphylotrichum tortipilum</name>
    <dbReference type="NCBI Taxonomy" id="2831512"/>
    <lineage>
        <taxon>Eukaryota</taxon>
        <taxon>Fungi</taxon>
        <taxon>Dikarya</taxon>
        <taxon>Ascomycota</taxon>
        <taxon>Pezizomycotina</taxon>
        <taxon>Sordariomycetes</taxon>
        <taxon>Sordariomycetidae</taxon>
        <taxon>Sordariales</taxon>
        <taxon>Chaetomiaceae</taxon>
        <taxon>Staphylotrichum</taxon>
    </lineage>
</organism>
<dbReference type="PANTHER" id="PTHR48068:SF4">
    <property type="entry name" value="TATA-BOX BINDING PROTEIN ASSOCIATED FACTOR 9"/>
    <property type="match status" value="1"/>
</dbReference>
<comment type="caution">
    <text evidence="7">The sequence shown here is derived from an EMBL/GenBank/DDBJ whole genome shotgun (WGS) entry which is preliminary data.</text>
</comment>
<accession>A0AAN6MTS4</accession>
<evidence type="ECO:0000313" key="8">
    <source>
        <dbReference type="Proteomes" id="UP001303889"/>
    </source>
</evidence>
<dbReference type="GO" id="GO:0051123">
    <property type="term" value="P:RNA polymerase II preinitiation complex assembly"/>
    <property type="evidence" value="ECO:0007669"/>
    <property type="project" value="TreeGrafter"/>
</dbReference>
<evidence type="ECO:0000256" key="4">
    <source>
        <dbReference type="ARBA" id="ARBA00023163"/>
    </source>
</evidence>
<feature type="region of interest" description="Disordered" evidence="6">
    <location>
        <begin position="231"/>
        <end position="296"/>
    </location>
</feature>
<evidence type="ECO:0000313" key="7">
    <source>
        <dbReference type="EMBL" id="KAK3906991.1"/>
    </source>
</evidence>
<evidence type="ECO:0000256" key="3">
    <source>
        <dbReference type="ARBA" id="ARBA00023015"/>
    </source>
</evidence>
<dbReference type="AlphaFoldDB" id="A0AAN6MTS4"/>
<dbReference type="Gene3D" id="1.10.20.10">
    <property type="entry name" value="Histone, subunit A"/>
    <property type="match status" value="1"/>
</dbReference>
<sequence length="296" mass="30413">MSAVGAAAPQTNGVPPSQTPTSTQQPQSQQASQSQPAAATPSQSQQQPPQQPQNHLPSANPGGAVANPSTTAPRPRDVRTMELLLTAQGVTSFEQRVPLLLLDFAYRHTSSILLDALHLAADPYTSHAGARPSAAAGAAPVNVGDATISSNAVQVAIGSRLGFQFRGGGGAGGIGGGGGGGASKDWLMELARERNKVALPRVMPSEWGVRLPGERFVLSGVSWGLRDVWAGQEGADESSEEEEDEDDVMMLDGGKAGGADAMEVEEDVGGEGVEGGTMGDVFGNEGMDEDEEMAEA</sequence>
<keyword evidence="5" id="KW-0539">Nucleus</keyword>
<name>A0AAN6MTS4_9PEZI</name>
<dbReference type="InterPro" id="IPR009072">
    <property type="entry name" value="Histone-fold"/>
</dbReference>
<proteinExistence type="inferred from homology"/>
<evidence type="ECO:0000256" key="2">
    <source>
        <dbReference type="ARBA" id="ARBA00007646"/>
    </source>
</evidence>
<feature type="compositionally biased region" description="Acidic residues" evidence="6">
    <location>
        <begin position="234"/>
        <end position="249"/>
    </location>
</feature>
<dbReference type="Pfam" id="PF02291">
    <property type="entry name" value="TFIID-31kDa"/>
    <property type="match status" value="1"/>
</dbReference>
<dbReference type="CDD" id="cd07979">
    <property type="entry name" value="HFD_TAF9"/>
    <property type="match status" value="1"/>
</dbReference>
<dbReference type="EMBL" id="MU855316">
    <property type="protein sequence ID" value="KAK3906991.1"/>
    <property type="molecule type" value="Genomic_DNA"/>
</dbReference>
<reference evidence="7" key="1">
    <citation type="journal article" date="2023" name="Mol. Phylogenet. Evol.">
        <title>Genome-scale phylogeny and comparative genomics of the fungal order Sordariales.</title>
        <authorList>
            <person name="Hensen N."/>
            <person name="Bonometti L."/>
            <person name="Westerberg I."/>
            <person name="Brannstrom I.O."/>
            <person name="Guillou S."/>
            <person name="Cros-Aarteil S."/>
            <person name="Calhoun S."/>
            <person name="Haridas S."/>
            <person name="Kuo A."/>
            <person name="Mondo S."/>
            <person name="Pangilinan J."/>
            <person name="Riley R."/>
            <person name="LaButti K."/>
            <person name="Andreopoulos B."/>
            <person name="Lipzen A."/>
            <person name="Chen C."/>
            <person name="Yan M."/>
            <person name="Daum C."/>
            <person name="Ng V."/>
            <person name="Clum A."/>
            <person name="Steindorff A."/>
            <person name="Ohm R.A."/>
            <person name="Martin F."/>
            <person name="Silar P."/>
            <person name="Natvig D.O."/>
            <person name="Lalanne C."/>
            <person name="Gautier V."/>
            <person name="Ament-Velasquez S.L."/>
            <person name="Kruys A."/>
            <person name="Hutchinson M.I."/>
            <person name="Powell A.J."/>
            <person name="Barry K."/>
            <person name="Miller A.N."/>
            <person name="Grigoriev I.V."/>
            <person name="Debuchy R."/>
            <person name="Gladieux P."/>
            <person name="Hiltunen Thoren M."/>
            <person name="Johannesson H."/>
        </authorList>
    </citation>
    <scope>NUCLEOTIDE SEQUENCE</scope>
    <source>
        <strain evidence="7">CBS 103.79</strain>
    </source>
</reference>
<feature type="compositionally biased region" description="Low complexity" evidence="6">
    <location>
        <begin position="15"/>
        <end position="48"/>
    </location>
</feature>
<keyword evidence="3" id="KW-0805">Transcription regulation</keyword>
<dbReference type="InterPro" id="IPR003162">
    <property type="entry name" value="TFIID-31"/>
</dbReference>
<dbReference type="GO" id="GO:0005669">
    <property type="term" value="C:transcription factor TFIID complex"/>
    <property type="evidence" value="ECO:0007669"/>
    <property type="project" value="TreeGrafter"/>
</dbReference>
<dbReference type="GO" id="GO:0000124">
    <property type="term" value="C:SAGA complex"/>
    <property type="evidence" value="ECO:0007669"/>
    <property type="project" value="TreeGrafter"/>
</dbReference>
<dbReference type="InterPro" id="IPR051431">
    <property type="entry name" value="TFIID_subunit_9"/>
</dbReference>
<dbReference type="FunFam" id="1.10.20.10:FF:000069">
    <property type="entry name" value="Transcription initiation factor TFIID subunit"/>
    <property type="match status" value="1"/>
</dbReference>
<gene>
    <name evidence="7" type="ORF">C8A05DRAFT_29196</name>
</gene>
<reference evidence="7" key="2">
    <citation type="submission" date="2023-05" db="EMBL/GenBank/DDBJ databases">
        <authorList>
            <consortium name="Lawrence Berkeley National Laboratory"/>
            <person name="Steindorff A."/>
            <person name="Hensen N."/>
            <person name="Bonometti L."/>
            <person name="Westerberg I."/>
            <person name="Brannstrom I.O."/>
            <person name="Guillou S."/>
            <person name="Cros-Aarteil S."/>
            <person name="Calhoun S."/>
            <person name="Haridas S."/>
            <person name="Kuo A."/>
            <person name="Mondo S."/>
            <person name="Pangilinan J."/>
            <person name="Riley R."/>
            <person name="Labutti K."/>
            <person name="Andreopoulos B."/>
            <person name="Lipzen A."/>
            <person name="Chen C."/>
            <person name="Yanf M."/>
            <person name="Daum C."/>
            <person name="Ng V."/>
            <person name="Clum A."/>
            <person name="Ohm R."/>
            <person name="Martin F."/>
            <person name="Silar P."/>
            <person name="Natvig D."/>
            <person name="Lalanne C."/>
            <person name="Gautier V."/>
            <person name="Ament-Velasquez S.L."/>
            <person name="Kruys A."/>
            <person name="Hutchinson M.I."/>
            <person name="Powell A.J."/>
            <person name="Barry K."/>
            <person name="Miller A.N."/>
            <person name="Grigoriev I.V."/>
            <person name="Debuchy R."/>
            <person name="Gladieux P."/>
            <person name="Thoren M.H."/>
            <person name="Johannesson H."/>
        </authorList>
    </citation>
    <scope>NUCLEOTIDE SEQUENCE</scope>
    <source>
        <strain evidence="7">CBS 103.79</strain>
    </source>
</reference>
<comment type="similarity">
    <text evidence="2">Belongs to the TAF9 family.</text>
</comment>
<evidence type="ECO:0000256" key="1">
    <source>
        <dbReference type="ARBA" id="ARBA00004123"/>
    </source>
</evidence>
<keyword evidence="8" id="KW-1185">Reference proteome</keyword>
<dbReference type="GO" id="GO:0016251">
    <property type="term" value="F:RNA polymerase II general transcription initiation factor activity"/>
    <property type="evidence" value="ECO:0007669"/>
    <property type="project" value="TreeGrafter"/>
</dbReference>
<dbReference type="Proteomes" id="UP001303889">
    <property type="component" value="Unassembled WGS sequence"/>
</dbReference>
<dbReference type="PANTHER" id="PTHR48068">
    <property type="entry name" value="TAF9 RNA POLYMERASE II, TATA BOX-BINDING PROTEIN (TBP)-ASSOCIATED FACTOR"/>
    <property type="match status" value="1"/>
</dbReference>
<evidence type="ECO:0000256" key="5">
    <source>
        <dbReference type="ARBA" id="ARBA00023242"/>
    </source>
</evidence>
<feature type="region of interest" description="Disordered" evidence="6">
    <location>
        <begin position="1"/>
        <end position="75"/>
    </location>
</feature>
<protein>
    <submittedName>
        <fullName evidence="7">Transcription initiation factor IID, 31kD subunit-domain-containing protein</fullName>
    </submittedName>
</protein>
<feature type="compositionally biased region" description="Acidic residues" evidence="6">
    <location>
        <begin position="286"/>
        <end position="296"/>
    </location>
</feature>
<evidence type="ECO:0000256" key="6">
    <source>
        <dbReference type="SAM" id="MobiDB-lite"/>
    </source>
</evidence>
<dbReference type="GO" id="GO:0046982">
    <property type="term" value="F:protein heterodimerization activity"/>
    <property type="evidence" value="ECO:0007669"/>
    <property type="project" value="InterPro"/>
</dbReference>
<comment type="subcellular location">
    <subcellularLocation>
        <location evidence="1">Nucleus</location>
    </subcellularLocation>
</comment>